<feature type="domain" description="Bacterial bifunctional deaminase-reductase C-terminal" evidence="1">
    <location>
        <begin position="15"/>
        <end position="194"/>
    </location>
</feature>
<dbReference type="SUPFAM" id="SSF53597">
    <property type="entry name" value="Dihydrofolate reductase-like"/>
    <property type="match status" value="1"/>
</dbReference>
<dbReference type="EMBL" id="BAABBB010000026">
    <property type="protein sequence ID" value="GAA3549527.1"/>
    <property type="molecule type" value="Genomic_DNA"/>
</dbReference>
<comment type="caution">
    <text evidence="2">The sequence shown here is derived from an EMBL/GenBank/DDBJ whole genome shotgun (WGS) entry which is preliminary data.</text>
</comment>
<organism evidence="2 3">
    <name type="scientific">Nocardioides daeguensis</name>
    <dbReference type="NCBI Taxonomy" id="908359"/>
    <lineage>
        <taxon>Bacteria</taxon>
        <taxon>Bacillati</taxon>
        <taxon>Actinomycetota</taxon>
        <taxon>Actinomycetes</taxon>
        <taxon>Propionibacteriales</taxon>
        <taxon>Nocardioidaceae</taxon>
        <taxon>Nocardioides</taxon>
    </lineage>
</organism>
<evidence type="ECO:0000259" key="1">
    <source>
        <dbReference type="Pfam" id="PF01872"/>
    </source>
</evidence>
<dbReference type="InterPro" id="IPR002734">
    <property type="entry name" value="RibDG_C"/>
</dbReference>
<proteinExistence type="predicted"/>
<dbReference type="Gene3D" id="3.40.430.10">
    <property type="entry name" value="Dihydrofolate Reductase, subunit A"/>
    <property type="match status" value="1"/>
</dbReference>
<dbReference type="InterPro" id="IPR050765">
    <property type="entry name" value="Riboflavin_Biosynth_HTPR"/>
</dbReference>
<protein>
    <submittedName>
        <fullName evidence="2">Dihydrofolate reductase family protein</fullName>
    </submittedName>
</protein>
<dbReference type="Pfam" id="PF01872">
    <property type="entry name" value="RibD_C"/>
    <property type="match status" value="1"/>
</dbReference>
<sequence>MSSRARAGLQVMGIVTADIAITLDGFGAASDQSREHPFGSLDASRLHAWMFEHADDNAAEVAAIVDAGAFVMGRNMFTPGRGEWDPAWRGWWGEDPPYHAPVFVLTHHERDPLPMAGGTTFHFVTDGLASALAQARAAAGERDVAIAGGASTINAYLAAGAIDELRLHVVPYVAGLASGSRMFDGVGPLDLEPVATRPTPYVTHLTYRR</sequence>
<reference evidence="3" key="1">
    <citation type="journal article" date="2019" name="Int. J. Syst. Evol. Microbiol.">
        <title>The Global Catalogue of Microorganisms (GCM) 10K type strain sequencing project: providing services to taxonomists for standard genome sequencing and annotation.</title>
        <authorList>
            <consortium name="The Broad Institute Genomics Platform"/>
            <consortium name="The Broad Institute Genome Sequencing Center for Infectious Disease"/>
            <person name="Wu L."/>
            <person name="Ma J."/>
        </authorList>
    </citation>
    <scope>NUCLEOTIDE SEQUENCE [LARGE SCALE GENOMIC DNA]</scope>
    <source>
        <strain evidence="3">JCM 17460</strain>
    </source>
</reference>
<gene>
    <name evidence="2" type="ORF">GCM10022263_40650</name>
</gene>
<accession>A0ABP6WEQ4</accession>
<dbReference type="Proteomes" id="UP001500301">
    <property type="component" value="Unassembled WGS sequence"/>
</dbReference>
<dbReference type="PANTHER" id="PTHR38011">
    <property type="entry name" value="DIHYDROFOLATE REDUCTASE FAMILY PROTEIN (AFU_ORTHOLOGUE AFUA_8G06820)"/>
    <property type="match status" value="1"/>
</dbReference>
<dbReference type="PANTHER" id="PTHR38011:SF12">
    <property type="entry name" value="BIFUNCTIONAL DEAMINASE-REDUCTASE DOMAIN PROTEIN"/>
    <property type="match status" value="1"/>
</dbReference>
<evidence type="ECO:0000313" key="3">
    <source>
        <dbReference type="Proteomes" id="UP001500301"/>
    </source>
</evidence>
<name>A0ABP6WEQ4_9ACTN</name>
<evidence type="ECO:0000313" key="2">
    <source>
        <dbReference type="EMBL" id="GAA3549527.1"/>
    </source>
</evidence>
<dbReference type="InterPro" id="IPR024072">
    <property type="entry name" value="DHFR-like_dom_sf"/>
</dbReference>
<keyword evidence="3" id="KW-1185">Reference proteome</keyword>
<dbReference type="RefSeq" id="WP_246592563.1">
    <property type="nucleotide sequence ID" value="NZ_BAABBB010000026.1"/>
</dbReference>